<dbReference type="AlphaFoldDB" id="A0A0W0VUF5"/>
<dbReference type="OrthoDB" id="5634947at2"/>
<dbReference type="Proteomes" id="UP000054869">
    <property type="component" value="Unassembled WGS sequence"/>
</dbReference>
<dbReference type="RefSeq" id="WP_028372213.1">
    <property type="nucleotide sequence ID" value="NZ_CAAAJD010000001.1"/>
</dbReference>
<proteinExistence type="predicted"/>
<evidence type="ECO:0000256" key="1">
    <source>
        <dbReference type="SAM" id="Coils"/>
    </source>
</evidence>
<keyword evidence="3" id="KW-1185">Reference proteome</keyword>
<evidence type="ECO:0000313" key="2">
    <source>
        <dbReference type="EMBL" id="KTD23787.1"/>
    </source>
</evidence>
<organism evidence="2 3">
    <name type="scientific">Legionella lansingensis</name>
    <dbReference type="NCBI Taxonomy" id="45067"/>
    <lineage>
        <taxon>Bacteria</taxon>
        <taxon>Pseudomonadati</taxon>
        <taxon>Pseudomonadota</taxon>
        <taxon>Gammaproteobacteria</taxon>
        <taxon>Legionellales</taxon>
        <taxon>Legionellaceae</taxon>
        <taxon>Legionella</taxon>
    </lineage>
</organism>
<sequence length="241" mass="27959">MPAPTKEEVREFIRVNESFFTTPIKDQKKFQRVYNEIGATEDIRQYSQELTSLLYRCTQRLNKESVTPVVYAWRKGNFEPALEHEAVRQFLIDKKDHPAITKWKKGLLLEESEFNKNLQRLQEKATGLQSRKYPNEAKDAQDLYDTLATQKKRFYSGEIKKDVFVRNCNDAIEIAQKSTLKNHRGFLGNIWHGLKVALNFITRGYVEVTPTDSIKKTQELKDSLKSITEAGQDNINGTLKL</sequence>
<reference evidence="2 3" key="1">
    <citation type="submission" date="2015-11" db="EMBL/GenBank/DDBJ databases">
        <title>Genomic analysis of 38 Legionella species identifies large and diverse effector repertoires.</title>
        <authorList>
            <person name="Burstein D."/>
            <person name="Amaro F."/>
            <person name="Zusman T."/>
            <person name="Lifshitz Z."/>
            <person name="Cohen O."/>
            <person name="Gilbert J.A."/>
            <person name="Pupko T."/>
            <person name="Shuman H.A."/>
            <person name="Segal G."/>
        </authorList>
    </citation>
    <scope>NUCLEOTIDE SEQUENCE [LARGE SCALE GENOMIC DNA]</scope>
    <source>
        <strain evidence="2 3">ATCC 49751</strain>
    </source>
</reference>
<dbReference type="PATRIC" id="fig|45067.4.peg.594"/>
<gene>
    <name evidence="2" type="ORF">Llan_0568</name>
</gene>
<accession>A0A0W0VUF5</accession>
<evidence type="ECO:0000313" key="3">
    <source>
        <dbReference type="Proteomes" id="UP000054869"/>
    </source>
</evidence>
<protein>
    <submittedName>
        <fullName evidence="2">Uncharacterized protein</fullName>
    </submittedName>
</protein>
<name>A0A0W0VUF5_9GAMM</name>
<feature type="coiled-coil region" evidence="1">
    <location>
        <begin position="104"/>
        <end position="131"/>
    </location>
</feature>
<dbReference type="STRING" id="45067.Llan_0568"/>
<keyword evidence="1" id="KW-0175">Coiled coil</keyword>
<dbReference type="EMBL" id="LNYI01000011">
    <property type="protein sequence ID" value="KTD23787.1"/>
    <property type="molecule type" value="Genomic_DNA"/>
</dbReference>
<comment type="caution">
    <text evidence="2">The sequence shown here is derived from an EMBL/GenBank/DDBJ whole genome shotgun (WGS) entry which is preliminary data.</text>
</comment>